<keyword evidence="2" id="KW-0472">Membrane</keyword>
<organism evidence="3">
    <name type="scientific">marine metagenome</name>
    <dbReference type="NCBI Taxonomy" id="408172"/>
    <lineage>
        <taxon>unclassified sequences</taxon>
        <taxon>metagenomes</taxon>
        <taxon>ecological metagenomes</taxon>
    </lineage>
</organism>
<protein>
    <submittedName>
        <fullName evidence="3">Uncharacterized protein</fullName>
    </submittedName>
</protein>
<keyword evidence="2" id="KW-1133">Transmembrane helix</keyword>
<evidence type="ECO:0000313" key="3">
    <source>
        <dbReference type="EMBL" id="SVE08299.1"/>
    </source>
</evidence>
<gene>
    <name evidence="3" type="ORF">METZ01_LOCUS461153</name>
</gene>
<evidence type="ECO:0000256" key="2">
    <source>
        <dbReference type="SAM" id="Phobius"/>
    </source>
</evidence>
<accession>A0A383AL81</accession>
<keyword evidence="2" id="KW-0812">Transmembrane</keyword>
<reference evidence="3" key="1">
    <citation type="submission" date="2018-05" db="EMBL/GenBank/DDBJ databases">
        <authorList>
            <person name="Lanie J.A."/>
            <person name="Ng W.-L."/>
            <person name="Kazmierczak K.M."/>
            <person name="Andrzejewski T.M."/>
            <person name="Davidsen T.M."/>
            <person name="Wayne K.J."/>
            <person name="Tettelin H."/>
            <person name="Glass J.I."/>
            <person name="Rusch D."/>
            <person name="Podicherti R."/>
            <person name="Tsui H.-C.T."/>
            <person name="Winkler M.E."/>
        </authorList>
    </citation>
    <scope>NUCLEOTIDE SEQUENCE</scope>
</reference>
<feature type="coiled-coil region" evidence="1">
    <location>
        <begin position="46"/>
        <end position="87"/>
    </location>
</feature>
<name>A0A383AL81_9ZZZZ</name>
<proteinExistence type="predicted"/>
<evidence type="ECO:0000256" key="1">
    <source>
        <dbReference type="SAM" id="Coils"/>
    </source>
</evidence>
<feature type="transmembrane region" description="Helical" evidence="2">
    <location>
        <begin position="13"/>
        <end position="30"/>
    </location>
</feature>
<dbReference type="EMBL" id="UINC01192927">
    <property type="protein sequence ID" value="SVE08299.1"/>
    <property type="molecule type" value="Genomic_DNA"/>
</dbReference>
<sequence>MELTTLTELINESFLAVIFTAVAAAATIILERRKKKNGADSGSKSLELVEKAFEEVQKTVEELREQNEELKKEHQRLRDELDLSREKYYHQIEINAATSAQLTKLNFDIGGVDKRD</sequence>
<dbReference type="AlphaFoldDB" id="A0A383AL81"/>
<keyword evidence="1" id="KW-0175">Coiled coil</keyword>